<name>A0A381NJ29_9ZZZZ</name>
<dbReference type="FunFam" id="3.20.20.70:FF:000024">
    <property type="entry name" value="Indole-3-glycerol phosphate synthase"/>
    <property type="match status" value="1"/>
</dbReference>
<organism evidence="10">
    <name type="scientific">marine metagenome</name>
    <dbReference type="NCBI Taxonomy" id="408172"/>
    <lineage>
        <taxon>unclassified sequences</taxon>
        <taxon>metagenomes</taxon>
        <taxon>ecological metagenomes</taxon>
    </lineage>
</organism>
<dbReference type="HAMAP" id="MF_00134_B">
    <property type="entry name" value="IGPS_B"/>
    <property type="match status" value="1"/>
</dbReference>
<dbReference type="PANTHER" id="PTHR22854:SF2">
    <property type="entry name" value="INDOLE-3-GLYCEROL-PHOSPHATE SYNTHASE"/>
    <property type="match status" value="1"/>
</dbReference>
<evidence type="ECO:0000256" key="2">
    <source>
        <dbReference type="ARBA" id="ARBA00004696"/>
    </source>
</evidence>
<proteinExistence type="inferred from homology"/>
<evidence type="ECO:0000313" key="10">
    <source>
        <dbReference type="EMBL" id="SUZ54124.1"/>
    </source>
</evidence>
<evidence type="ECO:0000256" key="4">
    <source>
        <dbReference type="ARBA" id="ARBA00022605"/>
    </source>
</evidence>
<keyword evidence="7" id="KW-0057">Aromatic amino acid biosynthesis</keyword>
<dbReference type="EMBL" id="UINC01000369">
    <property type="protein sequence ID" value="SUZ54124.1"/>
    <property type="molecule type" value="Genomic_DNA"/>
</dbReference>
<accession>A0A381NJ29</accession>
<evidence type="ECO:0000256" key="5">
    <source>
        <dbReference type="ARBA" id="ARBA00022793"/>
    </source>
</evidence>
<dbReference type="EC" id="4.1.1.48" evidence="3"/>
<evidence type="ECO:0000259" key="9">
    <source>
        <dbReference type="Pfam" id="PF00218"/>
    </source>
</evidence>
<keyword evidence="5" id="KW-0210">Decarboxylase</keyword>
<dbReference type="UniPathway" id="UPA00035">
    <property type="reaction ID" value="UER00043"/>
</dbReference>
<dbReference type="GO" id="GO:0000162">
    <property type="term" value="P:L-tryptophan biosynthetic process"/>
    <property type="evidence" value="ECO:0007669"/>
    <property type="project" value="UniProtKB-UniPathway"/>
</dbReference>
<dbReference type="PANTHER" id="PTHR22854">
    <property type="entry name" value="TRYPTOPHAN BIOSYNTHESIS PROTEIN"/>
    <property type="match status" value="1"/>
</dbReference>
<keyword evidence="6" id="KW-0822">Tryptophan biosynthesis</keyword>
<evidence type="ECO:0000256" key="1">
    <source>
        <dbReference type="ARBA" id="ARBA00001633"/>
    </source>
</evidence>
<evidence type="ECO:0000256" key="7">
    <source>
        <dbReference type="ARBA" id="ARBA00023141"/>
    </source>
</evidence>
<comment type="pathway">
    <text evidence="2">Amino-acid biosynthesis; L-tryptophan biosynthesis; L-tryptophan from chorismate: step 4/5.</text>
</comment>
<dbReference type="Pfam" id="PF00218">
    <property type="entry name" value="IGPS"/>
    <property type="match status" value="1"/>
</dbReference>
<dbReference type="PROSITE" id="PS00614">
    <property type="entry name" value="IGPS"/>
    <property type="match status" value="1"/>
</dbReference>
<dbReference type="InterPro" id="IPR001468">
    <property type="entry name" value="Indole-3-GlycerolPSynthase_CS"/>
</dbReference>
<evidence type="ECO:0000256" key="6">
    <source>
        <dbReference type="ARBA" id="ARBA00022822"/>
    </source>
</evidence>
<dbReference type="NCBIfam" id="NF001377">
    <property type="entry name" value="PRK00278.2-4"/>
    <property type="match status" value="1"/>
</dbReference>
<keyword evidence="4" id="KW-0028">Amino-acid biosynthesis</keyword>
<dbReference type="GO" id="GO:0004640">
    <property type="term" value="F:phosphoribosylanthranilate isomerase activity"/>
    <property type="evidence" value="ECO:0007669"/>
    <property type="project" value="TreeGrafter"/>
</dbReference>
<dbReference type="InterPro" id="IPR013798">
    <property type="entry name" value="Indole-3-glycerol_P_synth_dom"/>
</dbReference>
<gene>
    <name evidence="10" type="ORF">METZ01_LOCUS6978</name>
</gene>
<dbReference type="NCBIfam" id="NF001373">
    <property type="entry name" value="PRK00278.1-6"/>
    <property type="match status" value="1"/>
</dbReference>
<evidence type="ECO:0000256" key="8">
    <source>
        <dbReference type="ARBA" id="ARBA00023239"/>
    </source>
</evidence>
<dbReference type="InterPro" id="IPR013785">
    <property type="entry name" value="Aldolase_TIM"/>
</dbReference>
<feature type="domain" description="Indole-3-glycerol phosphate synthase" evidence="9">
    <location>
        <begin position="9"/>
        <end position="263"/>
    </location>
</feature>
<evidence type="ECO:0000256" key="3">
    <source>
        <dbReference type="ARBA" id="ARBA00012362"/>
    </source>
</evidence>
<dbReference type="SUPFAM" id="SSF51366">
    <property type="entry name" value="Ribulose-phoshate binding barrel"/>
    <property type="match status" value="1"/>
</dbReference>
<dbReference type="AlphaFoldDB" id="A0A381NJ29"/>
<keyword evidence="8" id="KW-0456">Lyase</keyword>
<dbReference type="InterPro" id="IPR011060">
    <property type="entry name" value="RibuloseP-bd_barrel"/>
</dbReference>
<dbReference type="Gene3D" id="3.20.20.70">
    <property type="entry name" value="Aldolase class I"/>
    <property type="match status" value="1"/>
</dbReference>
<comment type="catalytic activity">
    <reaction evidence="1">
        <text>1-(2-carboxyphenylamino)-1-deoxy-D-ribulose 5-phosphate + H(+) = (1S,2R)-1-C-(indol-3-yl)glycerol 3-phosphate + CO2 + H2O</text>
        <dbReference type="Rhea" id="RHEA:23476"/>
        <dbReference type="ChEBI" id="CHEBI:15377"/>
        <dbReference type="ChEBI" id="CHEBI:15378"/>
        <dbReference type="ChEBI" id="CHEBI:16526"/>
        <dbReference type="ChEBI" id="CHEBI:58613"/>
        <dbReference type="ChEBI" id="CHEBI:58866"/>
        <dbReference type="EC" id="4.1.1.48"/>
    </reaction>
</comment>
<dbReference type="CDD" id="cd00331">
    <property type="entry name" value="IGPS"/>
    <property type="match status" value="1"/>
</dbReference>
<dbReference type="GO" id="GO:0004425">
    <property type="term" value="F:indole-3-glycerol-phosphate synthase activity"/>
    <property type="evidence" value="ECO:0007669"/>
    <property type="project" value="UniProtKB-EC"/>
</dbReference>
<dbReference type="InterPro" id="IPR045186">
    <property type="entry name" value="Indole-3-glycerol_P_synth"/>
</dbReference>
<sequence>MERPRADILERILDRKREQVTKLRGTTSRSTLDRLVASQEPPRGFIDALLTRTSQGGTAVIAEIKKASPSQGVIRADFDPTSIALSYAKGGAACLSVLTEPDFFQGQAEDLVAARCASRLPVLRKDFMVDPWQIAESRAIGADCILLIVAALGPTTMAELAAAATDYGLDILIEVHDRNELELALAIKPKMIGVNNRDLHTFKTTLTTTLDLLPSIPNDVLVVTESGIQTAQDVALMRQNGVNSFLVGEAFMRAEEPGQRLADLFDLTHKSGYS</sequence>
<protein>
    <recommendedName>
        <fullName evidence="3">indole-3-glycerol-phosphate synthase</fullName>
        <ecNumber evidence="3">4.1.1.48</ecNumber>
    </recommendedName>
</protein>
<reference evidence="10" key="1">
    <citation type="submission" date="2018-05" db="EMBL/GenBank/DDBJ databases">
        <authorList>
            <person name="Lanie J.A."/>
            <person name="Ng W.-L."/>
            <person name="Kazmierczak K.M."/>
            <person name="Andrzejewski T.M."/>
            <person name="Davidsen T.M."/>
            <person name="Wayne K.J."/>
            <person name="Tettelin H."/>
            <person name="Glass J.I."/>
            <person name="Rusch D."/>
            <person name="Podicherti R."/>
            <person name="Tsui H.-C.T."/>
            <person name="Winkler M.E."/>
        </authorList>
    </citation>
    <scope>NUCLEOTIDE SEQUENCE</scope>
</reference>